<feature type="domain" description="HotDog ACOT-type" evidence="4">
    <location>
        <begin position="7"/>
        <end position="121"/>
    </location>
</feature>
<proteinExistence type="inferred from homology"/>
<reference evidence="5" key="1">
    <citation type="submission" date="2020-11" db="EMBL/GenBank/DDBJ databases">
        <title>Sequencing the genomes of 1000 actinobacteria strains.</title>
        <authorList>
            <person name="Klenk H.-P."/>
        </authorList>
    </citation>
    <scope>NUCLEOTIDE SEQUENCE</scope>
    <source>
        <strain evidence="5">DSM 45356</strain>
    </source>
</reference>
<dbReference type="FunFam" id="3.10.129.10:FF:000024">
    <property type="entry name" value="Acyl-CoA hydrolase"/>
    <property type="match status" value="1"/>
</dbReference>
<evidence type="ECO:0000313" key="6">
    <source>
        <dbReference type="Proteomes" id="UP000622552"/>
    </source>
</evidence>
<sequence length="165" mass="17908">MTGVPTSFSRVTLSRIMVQTDVNLYGTVHGGAIMKFIDDAAGAAAARHAGGNAVTASIDEIVLSTPVRVGDLVHAQAQVNWVGRTSMEIGVRVLAERWNEAGTEPLTVATAYLVFVHVDAEGKPQPIRPVVPETATDKQRLHEAEIRREHRLARRQAILASRDRP</sequence>
<name>A0A8J7GNG9_9ACTN</name>
<dbReference type="InterPro" id="IPR040170">
    <property type="entry name" value="Cytosol_ACT"/>
</dbReference>
<dbReference type="PANTHER" id="PTHR11049:SF16">
    <property type="entry name" value="PROTEIN VDLD"/>
    <property type="match status" value="1"/>
</dbReference>
<dbReference type="PROSITE" id="PS51770">
    <property type="entry name" value="HOTDOG_ACOT"/>
    <property type="match status" value="1"/>
</dbReference>
<dbReference type="PANTHER" id="PTHR11049">
    <property type="entry name" value="ACYL COENZYME A THIOESTER HYDROLASE"/>
    <property type="match status" value="1"/>
</dbReference>
<dbReference type="GO" id="GO:0005829">
    <property type="term" value="C:cytosol"/>
    <property type="evidence" value="ECO:0007669"/>
    <property type="project" value="TreeGrafter"/>
</dbReference>
<dbReference type="SUPFAM" id="SSF54637">
    <property type="entry name" value="Thioesterase/thiol ester dehydrase-isomerase"/>
    <property type="match status" value="1"/>
</dbReference>
<evidence type="ECO:0000256" key="1">
    <source>
        <dbReference type="ARBA" id="ARBA00010458"/>
    </source>
</evidence>
<dbReference type="GO" id="GO:0052816">
    <property type="term" value="F:long-chain fatty acyl-CoA hydrolase activity"/>
    <property type="evidence" value="ECO:0007669"/>
    <property type="project" value="TreeGrafter"/>
</dbReference>
<evidence type="ECO:0000259" key="4">
    <source>
        <dbReference type="PROSITE" id="PS51770"/>
    </source>
</evidence>
<dbReference type="GO" id="GO:0006637">
    <property type="term" value="P:acyl-CoA metabolic process"/>
    <property type="evidence" value="ECO:0007669"/>
    <property type="project" value="TreeGrafter"/>
</dbReference>
<evidence type="ECO:0000256" key="2">
    <source>
        <dbReference type="ARBA" id="ARBA00022801"/>
    </source>
</evidence>
<evidence type="ECO:0000256" key="3">
    <source>
        <dbReference type="PROSITE-ProRule" id="PRU01106"/>
    </source>
</evidence>
<comment type="similarity">
    <text evidence="1">Belongs to the acyl coenzyme A hydrolase family.</text>
</comment>
<keyword evidence="2 3" id="KW-0378">Hydrolase</keyword>
<evidence type="ECO:0000313" key="5">
    <source>
        <dbReference type="EMBL" id="MBG6140362.1"/>
    </source>
</evidence>
<organism evidence="5 6">
    <name type="scientific">Longispora fulva</name>
    <dbReference type="NCBI Taxonomy" id="619741"/>
    <lineage>
        <taxon>Bacteria</taxon>
        <taxon>Bacillati</taxon>
        <taxon>Actinomycetota</taxon>
        <taxon>Actinomycetes</taxon>
        <taxon>Micromonosporales</taxon>
        <taxon>Micromonosporaceae</taxon>
        <taxon>Longispora</taxon>
    </lineage>
</organism>
<dbReference type="InterPro" id="IPR033120">
    <property type="entry name" value="HOTDOG_ACOT"/>
</dbReference>
<dbReference type="Proteomes" id="UP000622552">
    <property type="component" value="Unassembled WGS sequence"/>
</dbReference>
<dbReference type="Gene3D" id="3.10.129.10">
    <property type="entry name" value="Hotdog Thioesterase"/>
    <property type="match status" value="1"/>
</dbReference>
<dbReference type="AlphaFoldDB" id="A0A8J7GNG9"/>
<dbReference type="InterPro" id="IPR006683">
    <property type="entry name" value="Thioestr_dom"/>
</dbReference>
<comment type="caution">
    <text evidence="5">The sequence shown here is derived from an EMBL/GenBank/DDBJ whole genome shotgun (WGS) entry which is preliminary data.</text>
</comment>
<dbReference type="Pfam" id="PF03061">
    <property type="entry name" value="4HBT"/>
    <property type="match status" value="1"/>
</dbReference>
<dbReference type="InterPro" id="IPR029069">
    <property type="entry name" value="HotDog_dom_sf"/>
</dbReference>
<keyword evidence="6" id="KW-1185">Reference proteome</keyword>
<accession>A0A8J7GNG9</accession>
<gene>
    <name evidence="5" type="ORF">IW245_006556</name>
</gene>
<dbReference type="EMBL" id="JADOUF010000001">
    <property type="protein sequence ID" value="MBG6140362.1"/>
    <property type="molecule type" value="Genomic_DNA"/>
</dbReference>
<dbReference type="RefSeq" id="WP_197006912.1">
    <property type="nucleotide sequence ID" value="NZ_BONS01000006.1"/>
</dbReference>
<protein>
    <submittedName>
        <fullName evidence="5">Acyl-CoA hydrolase</fullName>
    </submittedName>
</protein>
<dbReference type="CDD" id="cd03442">
    <property type="entry name" value="BFIT_BACH"/>
    <property type="match status" value="1"/>
</dbReference>